<dbReference type="FunFam" id="1.20.58.60:FF:000005">
    <property type="entry name" value="Actinin alpha 1"/>
    <property type="match status" value="1"/>
</dbReference>
<dbReference type="Gene3D" id="1.20.58.60">
    <property type="match status" value="4"/>
</dbReference>
<dbReference type="CDD" id="cd21214">
    <property type="entry name" value="CH_ACTN_rpt1"/>
    <property type="match status" value="1"/>
</dbReference>
<evidence type="ECO:0000313" key="9">
    <source>
        <dbReference type="EMBL" id="KAA0184087.1"/>
    </source>
</evidence>
<comment type="similarity">
    <text evidence="1">Belongs to the alpha-actinin family.</text>
</comment>
<dbReference type="Pfam" id="PF00435">
    <property type="entry name" value="Spectrin"/>
    <property type="match status" value="2"/>
</dbReference>
<reference evidence="9" key="1">
    <citation type="submission" date="2019-05" db="EMBL/GenBank/DDBJ databases">
        <title>Annotation for the trematode Fasciolopsis buski.</title>
        <authorList>
            <person name="Choi Y.-J."/>
        </authorList>
    </citation>
    <scope>NUCLEOTIDE SEQUENCE</scope>
    <source>
        <strain evidence="9">HT</strain>
        <tissue evidence="9">Whole worm</tissue>
    </source>
</reference>
<dbReference type="OrthoDB" id="18853at2759"/>
<evidence type="ECO:0000259" key="8">
    <source>
        <dbReference type="PROSITE" id="PS50222"/>
    </source>
</evidence>
<keyword evidence="6" id="KW-0175">Coiled coil</keyword>
<evidence type="ECO:0000313" key="10">
    <source>
        <dbReference type="Proteomes" id="UP000728185"/>
    </source>
</evidence>
<dbReference type="SMART" id="SM00150">
    <property type="entry name" value="SPEC"/>
    <property type="match status" value="3"/>
</dbReference>
<dbReference type="Pfam" id="PF08726">
    <property type="entry name" value="EFhand_Ca_insen"/>
    <property type="match status" value="1"/>
</dbReference>
<evidence type="ECO:0000256" key="4">
    <source>
        <dbReference type="ARBA" id="ARBA00022837"/>
    </source>
</evidence>
<keyword evidence="5" id="KW-0009">Actin-binding</keyword>
<dbReference type="CDD" id="cd21216">
    <property type="entry name" value="CH_ACTN_rpt2"/>
    <property type="match status" value="1"/>
</dbReference>
<dbReference type="SMART" id="SM00033">
    <property type="entry name" value="CH"/>
    <property type="match status" value="2"/>
</dbReference>
<dbReference type="SMART" id="SM00054">
    <property type="entry name" value="EFh"/>
    <property type="match status" value="2"/>
</dbReference>
<protein>
    <submittedName>
        <fullName evidence="9">Alpha actinin sarcomeric</fullName>
    </submittedName>
</protein>
<dbReference type="AlphaFoldDB" id="A0A8E0RNR8"/>
<feature type="coiled-coil region" evidence="6">
    <location>
        <begin position="732"/>
        <end position="759"/>
    </location>
</feature>
<feature type="domain" description="Calponin-homology (CH)" evidence="7">
    <location>
        <begin position="165"/>
        <end position="271"/>
    </location>
</feature>
<dbReference type="Gene3D" id="1.10.238.10">
    <property type="entry name" value="EF-hand"/>
    <property type="match status" value="2"/>
</dbReference>
<feature type="domain" description="Calponin-homology (CH)" evidence="7">
    <location>
        <begin position="38"/>
        <end position="156"/>
    </location>
</feature>
<dbReference type="FunFam" id="1.10.418.10:FF:000088">
    <property type="entry name" value="Alpha-actinin, sarcomeric"/>
    <property type="match status" value="1"/>
</dbReference>
<dbReference type="PROSITE" id="PS00019">
    <property type="entry name" value="ACTININ_1"/>
    <property type="match status" value="1"/>
</dbReference>
<gene>
    <name evidence="9" type="ORF">FBUS_05386</name>
</gene>
<dbReference type="SUPFAM" id="SSF47576">
    <property type="entry name" value="Calponin-homology domain, CH-domain"/>
    <property type="match status" value="1"/>
</dbReference>
<dbReference type="InterPro" id="IPR001715">
    <property type="entry name" value="CH_dom"/>
</dbReference>
<dbReference type="InterPro" id="IPR014837">
    <property type="entry name" value="EF-hand_Ca_insen"/>
</dbReference>
<keyword evidence="4" id="KW-0106">Calcium</keyword>
<dbReference type="Gene3D" id="1.10.418.10">
    <property type="entry name" value="Calponin-like domain"/>
    <property type="match status" value="2"/>
</dbReference>
<dbReference type="CDD" id="cd00051">
    <property type="entry name" value="EFh"/>
    <property type="match status" value="1"/>
</dbReference>
<sequence>MMDYGYAGYVDGYYQNNAQEEEEEEWDREAYLDPMWEIQQKKTFTAWCNSYLRKIGTSIANIEEDFQDGLKLIQLLETLSEETLPKPDRGRMRFHKLANVNKALEYIESKGVQLVSIGAEGNRKVVVKVIKTKPEIVDGNIKMTLGMIWTIILRFCIQDITVEEMSAKEGLLLWCQRKTSPYKNVNVQNFHMSWKDGLAFCALIHRHRPDLIDYAKLSRDNPIQNLNYAFDVAEKHLDIPRMLDAEDMVNTVRPDERSVMTYVSAYYHAFAGAHKAESAANRISKVLQSSRENEKLMEQYEGLASDLLKWINSRVLFLKDRTTDGTIPGTCAKLNQYRDYRRGEKPPKLEDKCELENLFNTLQTRLRLANRPAFLPTEGKMISDIDGAWKQLENYEKGFEEWLLSEIKRLEEIEHLARKFRLKCATHETWAEGKAMSLESRDYEGASLSSLRAMAQKHDAFEADLGAHQSRVERIVAIAEELNSLNYVDVDSVNKRTARIVNEWDRLGQLSQQRREGIHKILDVLNQIDRLQMSFAKRISTFNNWLEQANEDLQDMFIVNKVEDIMALLNGHENFKKTLPTAEKELREMLSEARQVQELIQLHNLPANLAVNPYTYVDYQTLESRWDAMCKLIGPRDQELRAELARQEHHEQLRRQFAQLANRAGPYLERLLDAVHSVLSTPNVALEEQLRQLQKLEEDAENWRPNLAELEGCFQTVQEARITYNPHTRYTMDTLRIGWEQLRTNLKRAQNEIENQILARDSRGMSEKQIDEFRRCFNHFDRQRTRRLEPLDFRACLVSLGYNIPKTPQGEADFARIMKTVDPNGTGFITFDSFMHFMTQQTTEADTAEKMVESFRMMAGDTPYITAEQLRRELPPEQAEYCISRMKAYKGSGETKGDALDYTKFATALYGESEL</sequence>
<dbReference type="PANTHER" id="PTHR11915">
    <property type="entry name" value="SPECTRIN/FILAMIN RELATED CYTOSKELETAL PROTEIN"/>
    <property type="match status" value="1"/>
</dbReference>
<dbReference type="InterPro" id="IPR001589">
    <property type="entry name" value="Actinin_actin-bd_CS"/>
</dbReference>
<keyword evidence="2" id="KW-0479">Metal-binding</keyword>
<dbReference type="CDD" id="cd00176">
    <property type="entry name" value="SPEC"/>
    <property type="match status" value="3"/>
</dbReference>
<dbReference type="FunFam" id="1.10.418.10:FF:000001">
    <property type="entry name" value="Actinin alpha 1"/>
    <property type="match status" value="1"/>
</dbReference>
<evidence type="ECO:0000259" key="7">
    <source>
        <dbReference type="PROSITE" id="PS50021"/>
    </source>
</evidence>
<keyword evidence="10" id="KW-1185">Reference proteome</keyword>
<organism evidence="9 10">
    <name type="scientific">Fasciolopsis buskii</name>
    <dbReference type="NCBI Taxonomy" id="27845"/>
    <lineage>
        <taxon>Eukaryota</taxon>
        <taxon>Metazoa</taxon>
        <taxon>Spiralia</taxon>
        <taxon>Lophotrochozoa</taxon>
        <taxon>Platyhelminthes</taxon>
        <taxon>Trematoda</taxon>
        <taxon>Digenea</taxon>
        <taxon>Plagiorchiida</taxon>
        <taxon>Echinostomata</taxon>
        <taxon>Echinostomatoidea</taxon>
        <taxon>Fasciolidae</taxon>
        <taxon>Fasciolopsis</taxon>
    </lineage>
</organism>
<dbReference type="InterPro" id="IPR002017">
    <property type="entry name" value="Spectrin_repeat"/>
</dbReference>
<accession>A0A8E0RNR8</accession>
<dbReference type="FunFam" id="1.20.58.60:FF:000004">
    <property type="entry name" value="Actinin alpha 1"/>
    <property type="match status" value="1"/>
</dbReference>
<evidence type="ECO:0000256" key="2">
    <source>
        <dbReference type="ARBA" id="ARBA00022723"/>
    </source>
</evidence>
<dbReference type="PROSITE" id="PS50222">
    <property type="entry name" value="EF_HAND_2"/>
    <property type="match status" value="2"/>
</dbReference>
<evidence type="ECO:0000256" key="1">
    <source>
        <dbReference type="ARBA" id="ARBA00010255"/>
    </source>
</evidence>
<comment type="caution">
    <text evidence="9">The sequence shown here is derived from an EMBL/GenBank/DDBJ whole genome shotgun (WGS) entry which is preliminary data.</text>
</comment>
<dbReference type="SUPFAM" id="SSF46966">
    <property type="entry name" value="Spectrin repeat"/>
    <property type="match status" value="4"/>
</dbReference>
<dbReference type="SMART" id="SM01184">
    <property type="entry name" value="efhand_Ca_insen"/>
    <property type="match status" value="1"/>
</dbReference>
<feature type="coiled-coil region" evidence="6">
    <location>
        <begin position="572"/>
        <end position="599"/>
    </location>
</feature>
<dbReference type="GO" id="GO:0005509">
    <property type="term" value="F:calcium ion binding"/>
    <property type="evidence" value="ECO:0007669"/>
    <property type="project" value="InterPro"/>
</dbReference>
<keyword evidence="3" id="KW-0677">Repeat</keyword>
<dbReference type="PROSITE" id="PS50021">
    <property type="entry name" value="CH"/>
    <property type="match status" value="2"/>
</dbReference>
<dbReference type="InterPro" id="IPR002048">
    <property type="entry name" value="EF_hand_dom"/>
</dbReference>
<evidence type="ECO:0000256" key="3">
    <source>
        <dbReference type="ARBA" id="ARBA00022737"/>
    </source>
</evidence>
<proteinExistence type="inferred from homology"/>
<dbReference type="GO" id="GO:0003779">
    <property type="term" value="F:actin binding"/>
    <property type="evidence" value="ECO:0007669"/>
    <property type="project" value="UniProtKB-KW"/>
</dbReference>
<feature type="domain" description="EF-hand" evidence="8">
    <location>
        <begin position="809"/>
        <end position="844"/>
    </location>
</feature>
<evidence type="ECO:0000256" key="5">
    <source>
        <dbReference type="ARBA" id="ARBA00023203"/>
    </source>
</evidence>
<dbReference type="InterPro" id="IPR036872">
    <property type="entry name" value="CH_dom_sf"/>
</dbReference>
<dbReference type="Pfam" id="PF00307">
    <property type="entry name" value="CH"/>
    <property type="match status" value="2"/>
</dbReference>
<dbReference type="FunFam" id="1.10.238.10:FF:000004">
    <property type="entry name" value="Actinin alpha 1"/>
    <property type="match status" value="1"/>
</dbReference>
<feature type="domain" description="EF-hand" evidence="8">
    <location>
        <begin position="768"/>
        <end position="803"/>
    </location>
</feature>
<dbReference type="EMBL" id="LUCM01011365">
    <property type="protein sequence ID" value="KAA0184087.1"/>
    <property type="molecule type" value="Genomic_DNA"/>
</dbReference>
<evidence type="ECO:0000256" key="6">
    <source>
        <dbReference type="SAM" id="Coils"/>
    </source>
</evidence>
<dbReference type="SUPFAM" id="SSF47473">
    <property type="entry name" value="EF-hand"/>
    <property type="match status" value="1"/>
</dbReference>
<dbReference type="Proteomes" id="UP000728185">
    <property type="component" value="Unassembled WGS sequence"/>
</dbReference>
<dbReference type="InterPro" id="IPR018159">
    <property type="entry name" value="Spectrin/alpha-actinin"/>
</dbReference>
<name>A0A8E0RNR8_9TREM</name>
<dbReference type="InterPro" id="IPR011992">
    <property type="entry name" value="EF-hand-dom_pair"/>
</dbReference>